<dbReference type="Proteomes" id="UP000286208">
    <property type="component" value="Unassembled WGS sequence"/>
</dbReference>
<feature type="domain" description="Rv2993c-like N-terminal" evidence="3">
    <location>
        <begin position="1"/>
        <end position="54"/>
    </location>
</feature>
<dbReference type="AlphaFoldDB" id="A0A3S3ZYM9"/>
<dbReference type="GO" id="GO:0046872">
    <property type="term" value="F:metal ion binding"/>
    <property type="evidence" value="ECO:0007669"/>
    <property type="project" value="UniProtKB-KW"/>
</dbReference>
<dbReference type="OrthoDB" id="9805307at2"/>
<comment type="caution">
    <text evidence="4">The sequence shown here is derived from an EMBL/GenBank/DDBJ whole genome shotgun (WGS) entry which is preliminary data.</text>
</comment>
<protein>
    <submittedName>
        <fullName evidence="4">FAA hydrolase family protein</fullName>
    </submittedName>
</protein>
<gene>
    <name evidence="4" type="ORF">EGT67_01880</name>
</gene>
<dbReference type="FunFam" id="3.90.850.10:FF:000002">
    <property type="entry name" value="2-hydroxyhepta-2,4-diene-1,7-dioate isomerase"/>
    <property type="match status" value="1"/>
</dbReference>
<dbReference type="PANTHER" id="PTHR11820:SF7">
    <property type="entry name" value="ACYLPYRUVASE FAHD1, MITOCHONDRIAL"/>
    <property type="match status" value="1"/>
</dbReference>
<evidence type="ECO:0000313" key="5">
    <source>
        <dbReference type="Proteomes" id="UP000286208"/>
    </source>
</evidence>
<sequence length="257" mass="27303">MRLGRIASPDGVAFVSIEGEGDAQTAKEIAEHPFGTPTFTGRSWPLADVRLLAPILASKVICVGKNYAAHAAEMGGEAPEDPVIFIKPNTSIVGPGAPIVLPPSSNEVHYEGELAVVIGRPCKDVPAAKARDVILGYTVANDVTARDQQRHDGQWTRAKGYDTFCPLGPWIETNLDVSDVEIKTEVDGEVKQRSRTSLLLHDIPKVIEWVSTVMTLLPGDVILTGTPEGVGPIVDGQSVSVTVEGIGTLTNPVAAKR</sequence>
<accession>A0A3S3ZYM9</accession>
<keyword evidence="4" id="KW-0378">Hydrolase</keyword>
<dbReference type="RefSeq" id="WP_127914327.1">
    <property type="nucleotide sequence ID" value="NZ_RKLP01000001.1"/>
</dbReference>
<keyword evidence="1" id="KW-0479">Metal-binding</keyword>
<name>A0A3S3ZYM9_9NOCA</name>
<dbReference type="GO" id="GO:0019752">
    <property type="term" value="P:carboxylic acid metabolic process"/>
    <property type="evidence" value="ECO:0007669"/>
    <property type="project" value="UniProtKB-ARBA"/>
</dbReference>
<dbReference type="EMBL" id="RKLP01000001">
    <property type="protein sequence ID" value="RVW11219.1"/>
    <property type="molecule type" value="Genomic_DNA"/>
</dbReference>
<reference evidence="4 5" key="1">
    <citation type="submission" date="2018-11" db="EMBL/GenBank/DDBJ databases">
        <title>Rhodococcus spongicola sp. nov. and Rhodococcus xishaensis sp. nov. from marine sponges.</title>
        <authorList>
            <person name="Li L."/>
            <person name="Lin H.W."/>
        </authorList>
    </citation>
    <scope>NUCLEOTIDE SEQUENCE [LARGE SCALE GENOMIC DNA]</scope>
    <source>
        <strain evidence="4 5">CCTCC AB2014297</strain>
    </source>
</reference>
<dbReference type="GO" id="GO:0016853">
    <property type="term" value="F:isomerase activity"/>
    <property type="evidence" value="ECO:0007669"/>
    <property type="project" value="UniProtKB-ARBA"/>
</dbReference>
<organism evidence="4 5">
    <name type="scientific">Prescottella agglutinans</name>
    <dbReference type="NCBI Taxonomy" id="1644129"/>
    <lineage>
        <taxon>Bacteria</taxon>
        <taxon>Bacillati</taxon>
        <taxon>Actinomycetota</taxon>
        <taxon>Actinomycetes</taxon>
        <taxon>Mycobacteriales</taxon>
        <taxon>Nocardiaceae</taxon>
        <taxon>Prescottella</taxon>
    </lineage>
</organism>
<dbReference type="Pfam" id="PF10370">
    <property type="entry name" value="Rv2993c-like_N"/>
    <property type="match status" value="1"/>
</dbReference>
<dbReference type="InterPro" id="IPR036663">
    <property type="entry name" value="Fumarylacetoacetase_C_sf"/>
</dbReference>
<feature type="domain" description="Fumarylacetoacetase-like C-terminal" evidence="2">
    <location>
        <begin position="59"/>
        <end position="253"/>
    </location>
</feature>
<dbReference type="SUPFAM" id="SSF56529">
    <property type="entry name" value="FAH"/>
    <property type="match status" value="1"/>
</dbReference>
<dbReference type="InterPro" id="IPR018833">
    <property type="entry name" value="Rv2993c-like_N"/>
</dbReference>
<dbReference type="InterPro" id="IPR011234">
    <property type="entry name" value="Fumarylacetoacetase-like_C"/>
</dbReference>
<dbReference type="PANTHER" id="PTHR11820">
    <property type="entry name" value="ACYLPYRUVASE"/>
    <property type="match status" value="1"/>
</dbReference>
<dbReference type="Pfam" id="PF01557">
    <property type="entry name" value="FAA_hydrolase"/>
    <property type="match status" value="1"/>
</dbReference>
<keyword evidence="5" id="KW-1185">Reference proteome</keyword>
<dbReference type="GO" id="GO:0018773">
    <property type="term" value="F:acetylpyruvate hydrolase activity"/>
    <property type="evidence" value="ECO:0007669"/>
    <property type="project" value="TreeGrafter"/>
</dbReference>
<evidence type="ECO:0000259" key="3">
    <source>
        <dbReference type="Pfam" id="PF10370"/>
    </source>
</evidence>
<evidence type="ECO:0000313" key="4">
    <source>
        <dbReference type="EMBL" id="RVW11219.1"/>
    </source>
</evidence>
<proteinExistence type="predicted"/>
<evidence type="ECO:0000256" key="1">
    <source>
        <dbReference type="ARBA" id="ARBA00022723"/>
    </source>
</evidence>
<dbReference type="Gene3D" id="2.30.30.370">
    <property type="entry name" value="FAH"/>
    <property type="match status" value="1"/>
</dbReference>
<dbReference type="Gene3D" id="3.90.850.10">
    <property type="entry name" value="Fumarylacetoacetase-like, C-terminal domain"/>
    <property type="match status" value="1"/>
</dbReference>
<evidence type="ECO:0000259" key="2">
    <source>
        <dbReference type="Pfam" id="PF01557"/>
    </source>
</evidence>